<evidence type="ECO:0000256" key="1">
    <source>
        <dbReference type="SAM" id="MobiDB-lite"/>
    </source>
</evidence>
<organism evidence="2 3">
    <name type="scientific">Dryococelus australis</name>
    <dbReference type="NCBI Taxonomy" id="614101"/>
    <lineage>
        <taxon>Eukaryota</taxon>
        <taxon>Metazoa</taxon>
        <taxon>Ecdysozoa</taxon>
        <taxon>Arthropoda</taxon>
        <taxon>Hexapoda</taxon>
        <taxon>Insecta</taxon>
        <taxon>Pterygota</taxon>
        <taxon>Neoptera</taxon>
        <taxon>Polyneoptera</taxon>
        <taxon>Phasmatodea</taxon>
        <taxon>Verophasmatodea</taxon>
        <taxon>Anareolatae</taxon>
        <taxon>Phasmatidae</taxon>
        <taxon>Eurycanthinae</taxon>
        <taxon>Dryococelus</taxon>
    </lineage>
</organism>
<proteinExistence type="predicted"/>
<sequence length="480" mass="51883">MEQRGKREGGEEENPQTNGKVCHVYNMRKSIRVTSPEIKPNVIPKDVGFIQPFPSAPITFLEQTQKSLLLSRQACLGDDKSVNNLHPWGENSVSPSPTPPDYQRRAGRRYNNCSANRVQYPAGSPGHRQPTMPLVGGFSRGSPVSPAPSSRRCSIPTSIARVGSQDVTVKSRPNLFTRCSATPEAGGRAGRGTALTYETSRQRTRLQTGRGRKITGDVRNREQRYPRESRPSRAEVSSVHVEAPQHSPIVCGRTTGGGRTKAGGDSSDKRRGTEAGPDNAAAVRTNTDQVVVGYPLHTPLWRVVNCCKTTPWVDVVAGWRRRVSGRGKPAPTHPRTAGTPLPGGVGGRAALLSWFHNSASRCVALRSAVANQDEADSVAVRRRTANGKDKARFGAPSCSQGAGRRYMLAPSQVMIPPGIFSAGNDCPRRANQAILHGGTAQRVAARSFAGVSSTARFTRSFARGLPSHFPALAARRRRRN</sequence>
<evidence type="ECO:0000313" key="3">
    <source>
        <dbReference type="Proteomes" id="UP001159363"/>
    </source>
</evidence>
<feature type="region of interest" description="Disordered" evidence="1">
    <location>
        <begin position="198"/>
        <end position="280"/>
    </location>
</feature>
<keyword evidence="3" id="KW-1185">Reference proteome</keyword>
<name>A0ABQ9GFZ1_9NEOP</name>
<protein>
    <submittedName>
        <fullName evidence="2">Uncharacterized protein</fullName>
    </submittedName>
</protein>
<dbReference type="Proteomes" id="UP001159363">
    <property type="component" value="Chromosome 12"/>
</dbReference>
<comment type="caution">
    <text evidence="2">The sequence shown here is derived from an EMBL/GenBank/DDBJ whole genome shotgun (WGS) entry which is preliminary data.</text>
</comment>
<accession>A0ABQ9GFZ1</accession>
<gene>
    <name evidence="2" type="ORF">PR048_029225</name>
</gene>
<evidence type="ECO:0000313" key="2">
    <source>
        <dbReference type="EMBL" id="KAJ8870209.1"/>
    </source>
</evidence>
<feature type="compositionally biased region" description="Basic and acidic residues" evidence="1">
    <location>
        <begin position="214"/>
        <end position="233"/>
    </location>
</feature>
<reference evidence="2 3" key="1">
    <citation type="submission" date="2023-02" db="EMBL/GenBank/DDBJ databases">
        <title>LHISI_Scaffold_Assembly.</title>
        <authorList>
            <person name="Stuart O.P."/>
            <person name="Cleave R."/>
            <person name="Magrath M.J.L."/>
            <person name="Mikheyev A.S."/>
        </authorList>
    </citation>
    <scope>NUCLEOTIDE SEQUENCE [LARGE SCALE GENOMIC DNA]</scope>
    <source>
        <strain evidence="2">Daus_M_001</strain>
        <tissue evidence="2">Leg muscle</tissue>
    </source>
</reference>
<dbReference type="EMBL" id="JARBHB010000013">
    <property type="protein sequence ID" value="KAJ8870209.1"/>
    <property type="molecule type" value="Genomic_DNA"/>
</dbReference>